<proteinExistence type="predicted"/>
<comment type="subcellular location">
    <subcellularLocation>
        <location evidence="1">Cell membrane</location>
        <topology evidence="1">Multi-pass membrane protein</topology>
    </subcellularLocation>
</comment>
<dbReference type="PANTHER" id="PTHR33908">
    <property type="entry name" value="MANNOSYLTRANSFERASE YKCB-RELATED"/>
    <property type="match status" value="1"/>
</dbReference>
<dbReference type="AlphaFoldDB" id="A0A0J7XRZ9"/>
<feature type="transmembrane region" description="Helical" evidence="8">
    <location>
        <begin position="294"/>
        <end position="314"/>
    </location>
</feature>
<keyword evidence="2" id="KW-1003">Cell membrane</keyword>
<dbReference type="InterPro" id="IPR050297">
    <property type="entry name" value="LipidA_mod_glycosyltrf_83"/>
</dbReference>
<keyword evidence="6 8" id="KW-1133">Transmembrane helix</keyword>
<evidence type="ECO:0000313" key="10">
    <source>
        <dbReference type="Proteomes" id="UP000052268"/>
    </source>
</evidence>
<keyword evidence="10" id="KW-1185">Reference proteome</keyword>
<name>A0A0J7XRZ9_9SPHN</name>
<dbReference type="GO" id="GO:0009103">
    <property type="term" value="P:lipopolysaccharide biosynthetic process"/>
    <property type="evidence" value="ECO:0007669"/>
    <property type="project" value="UniProtKB-ARBA"/>
</dbReference>
<keyword evidence="5 8" id="KW-0812">Transmembrane</keyword>
<evidence type="ECO:0000256" key="8">
    <source>
        <dbReference type="SAM" id="Phobius"/>
    </source>
</evidence>
<dbReference type="GO" id="GO:0016763">
    <property type="term" value="F:pentosyltransferase activity"/>
    <property type="evidence" value="ECO:0007669"/>
    <property type="project" value="TreeGrafter"/>
</dbReference>
<keyword evidence="4" id="KW-0808">Transferase</keyword>
<evidence type="ECO:0000313" key="9">
    <source>
        <dbReference type="EMBL" id="KMS54429.1"/>
    </source>
</evidence>
<protein>
    <recommendedName>
        <fullName evidence="11">Glycosyltransferase RgtA/B/C/D-like domain-containing protein</fullName>
    </recommendedName>
</protein>
<dbReference type="Proteomes" id="UP000052268">
    <property type="component" value="Unassembled WGS sequence"/>
</dbReference>
<dbReference type="PANTHER" id="PTHR33908:SF11">
    <property type="entry name" value="MEMBRANE PROTEIN"/>
    <property type="match status" value="1"/>
</dbReference>
<comment type="caution">
    <text evidence="9">The sequence shown here is derived from an EMBL/GenBank/DDBJ whole genome shotgun (WGS) entry which is preliminary data.</text>
</comment>
<feature type="transmembrane region" description="Helical" evidence="8">
    <location>
        <begin position="157"/>
        <end position="177"/>
    </location>
</feature>
<dbReference type="RefSeq" id="WP_059152188.1">
    <property type="nucleotide sequence ID" value="NZ_KQ130455.1"/>
</dbReference>
<keyword evidence="3" id="KW-0328">Glycosyltransferase</keyword>
<evidence type="ECO:0008006" key="11">
    <source>
        <dbReference type="Google" id="ProtNLM"/>
    </source>
</evidence>
<sequence length="395" mass="43211">MAALTRMLTGGAAILLLLAFYARWKTLAVTTFDGDEYAFALVARDILQGKLPYTGIFDNKPVGLNYLFALAQALGGQTVAAIHALGLVSAALAAAVIYFSTRRLQMSRAVALGLAALFATETLHLGGWASMSELVALPFLCLANYLTLEQPLRWQSILARGVAISFGFVAALALAWLPQLLSGDLQHYLAEQAQYHGAYRSPFPPLWLWRSNFIEPLSFLSLPTVVACVLYGIAHRRLRFGRAFWLLSLQLIGAVLANCASNRLYIHYLILALPAAALLPAAMLRTVPLNNSRWLALAVLACAAFHQISLLRALPDYLVRPSLEADAARLIESRTLPNSAIMVFNAQHTIYYLSHRPAATRFVFQNHYLSTCDGAPAIKSALQVLQLGLAEKHHC</sequence>
<feature type="transmembrane region" description="Helical" evidence="8">
    <location>
        <begin position="80"/>
        <end position="99"/>
    </location>
</feature>
<keyword evidence="7 8" id="KW-0472">Membrane</keyword>
<gene>
    <name evidence="9" type="ORF">V474_20870</name>
</gene>
<organism evidence="9 10">
    <name type="scientific">Novosphingobium barchaimii LL02</name>
    <dbReference type="NCBI Taxonomy" id="1114963"/>
    <lineage>
        <taxon>Bacteria</taxon>
        <taxon>Pseudomonadati</taxon>
        <taxon>Pseudomonadota</taxon>
        <taxon>Alphaproteobacteria</taxon>
        <taxon>Sphingomonadales</taxon>
        <taxon>Sphingomonadaceae</taxon>
        <taxon>Novosphingobium</taxon>
    </lineage>
</organism>
<evidence type="ECO:0000256" key="1">
    <source>
        <dbReference type="ARBA" id="ARBA00004651"/>
    </source>
</evidence>
<evidence type="ECO:0000256" key="3">
    <source>
        <dbReference type="ARBA" id="ARBA00022676"/>
    </source>
</evidence>
<dbReference type="GO" id="GO:0005886">
    <property type="term" value="C:plasma membrane"/>
    <property type="evidence" value="ECO:0007669"/>
    <property type="project" value="UniProtKB-SubCell"/>
</dbReference>
<evidence type="ECO:0000256" key="2">
    <source>
        <dbReference type="ARBA" id="ARBA00022475"/>
    </source>
</evidence>
<dbReference type="OrthoDB" id="345761at2"/>
<dbReference type="PATRIC" id="fig|1114963.3.peg.3009"/>
<feature type="transmembrane region" description="Helical" evidence="8">
    <location>
        <begin position="264"/>
        <end position="282"/>
    </location>
</feature>
<feature type="transmembrane region" description="Helical" evidence="8">
    <location>
        <begin position="213"/>
        <end position="233"/>
    </location>
</feature>
<dbReference type="EMBL" id="JACU01000006">
    <property type="protein sequence ID" value="KMS54429.1"/>
    <property type="molecule type" value="Genomic_DNA"/>
</dbReference>
<evidence type="ECO:0000256" key="4">
    <source>
        <dbReference type="ARBA" id="ARBA00022679"/>
    </source>
</evidence>
<evidence type="ECO:0000256" key="6">
    <source>
        <dbReference type="ARBA" id="ARBA00022989"/>
    </source>
</evidence>
<evidence type="ECO:0000256" key="7">
    <source>
        <dbReference type="ARBA" id="ARBA00023136"/>
    </source>
</evidence>
<accession>A0A0J7XRZ9</accession>
<evidence type="ECO:0000256" key="5">
    <source>
        <dbReference type="ARBA" id="ARBA00022692"/>
    </source>
</evidence>
<reference evidence="9 10" key="1">
    <citation type="journal article" date="2015" name="G3 (Bethesda)">
        <title>Insights into Ongoing Evolution of the Hexachlorocyclohexane Catabolic Pathway from Comparative Genomics of Ten Sphingomonadaceae Strains.</title>
        <authorList>
            <person name="Pearce S.L."/>
            <person name="Oakeshott J.G."/>
            <person name="Pandey G."/>
        </authorList>
    </citation>
    <scope>NUCLEOTIDE SEQUENCE [LARGE SCALE GENOMIC DNA]</scope>
    <source>
        <strain evidence="9 10">LL02</strain>
    </source>
</reference>